<dbReference type="Proteomes" id="UP001652626">
    <property type="component" value="Chromosome 18"/>
</dbReference>
<dbReference type="PANTHER" id="PTHR10380">
    <property type="entry name" value="CUTICLE PROTEIN"/>
    <property type="match status" value="1"/>
</dbReference>
<organism evidence="5 6">
    <name type="scientific">Vanessa tameamea</name>
    <name type="common">Kamehameha butterfly</name>
    <dbReference type="NCBI Taxonomy" id="334116"/>
    <lineage>
        <taxon>Eukaryota</taxon>
        <taxon>Metazoa</taxon>
        <taxon>Ecdysozoa</taxon>
        <taxon>Arthropoda</taxon>
        <taxon>Hexapoda</taxon>
        <taxon>Insecta</taxon>
        <taxon>Pterygota</taxon>
        <taxon>Neoptera</taxon>
        <taxon>Endopterygota</taxon>
        <taxon>Lepidoptera</taxon>
        <taxon>Glossata</taxon>
        <taxon>Ditrysia</taxon>
        <taxon>Papilionoidea</taxon>
        <taxon>Nymphalidae</taxon>
        <taxon>Nymphalinae</taxon>
        <taxon>Vanessa</taxon>
    </lineage>
</organism>
<evidence type="ECO:0000256" key="4">
    <source>
        <dbReference type="SAM" id="MobiDB-lite"/>
    </source>
</evidence>
<dbReference type="GeneID" id="135193797"/>
<dbReference type="InterPro" id="IPR031311">
    <property type="entry name" value="CHIT_BIND_RR_consensus"/>
</dbReference>
<dbReference type="InterPro" id="IPR050468">
    <property type="entry name" value="Cuticle_Struct_Prot"/>
</dbReference>
<dbReference type="Pfam" id="PF00379">
    <property type="entry name" value="Chitin_bind_4"/>
    <property type="match status" value="1"/>
</dbReference>
<dbReference type="PANTHER" id="PTHR10380:SF173">
    <property type="entry name" value="CUTICULAR PROTEIN 47EF, ISOFORM C-RELATED"/>
    <property type="match status" value="1"/>
</dbReference>
<dbReference type="PROSITE" id="PS51155">
    <property type="entry name" value="CHIT_BIND_RR_2"/>
    <property type="match status" value="1"/>
</dbReference>
<name>A0ABM4ARD0_VANTA</name>
<evidence type="ECO:0000256" key="3">
    <source>
        <dbReference type="PROSITE-ProRule" id="PRU00497"/>
    </source>
</evidence>
<dbReference type="PRINTS" id="PR00947">
    <property type="entry name" value="CUTICLE"/>
</dbReference>
<accession>A0ABM4ARD0</accession>
<keyword evidence="2" id="KW-0732">Signal</keyword>
<evidence type="ECO:0000313" key="6">
    <source>
        <dbReference type="RefSeq" id="XP_064073856.1"/>
    </source>
</evidence>
<reference evidence="6" key="1">
    <citation type="submission" date="2025-08" db="UniProtKB">
        <authorList>
            <consortium name="RefSeq"/>
        </authorList>
    </citation>
    <scope>IDENTIFICATION</scope>
    <source>
        <tissue evidence="6">Whole body</tissue>
    </source>
</reference>
<feature type="compositionally biased region" description="Polar residues" evidence="4">
    <location>
        <begin position="512"/>
        <end position="521"/>
    </location>
</feature>
<feature type="compositionally biased region" description="Polar residues" evidence="4">
    <location>
        <begin position="116"/>
        <end position="125"/>
    </location>
</feature>
<dbReference type="InterPro" id="IPR000618">
    <property type="entry name" value="Insect_cuticle"/>
</dbReference>
<proteinExistence type="predicted"/>
<evidence type="ECO:0000313" key="5">
    <source>
        <dbReference type="Proteomes" id="UP001652626"/>
    </source>
</evidence>
<feature type="region of interest" description="Disordered" evidence="4">
    <location>
        <begin position="502"/>
        <end position="549"/>
    </location>
</feature>
<keyword evidence="5" id="KW-1185">Reference proteome</keyword>
<sequence>MIGILLILGLACADKLDRTYLPPPGSEFSGGNPDALEVPLDQPKLQYPSKDTYLESPQVAIGIDRVGPKGQLDIYSTSNPSIYPENAFVTPATYVSPKDVNPTTNSGDHSSHYYHDTQNPKNLYQNYNQPEYHSVSNVNQFQTTENYPHIIQGVVNRKDNSFGSLPNQMKAQGERVNSINVDISKPSLSSSDLLTNSLPNKYDLGQKSTLPISPIQTNNNFISTLSPSINYNYSSTEKPKQVYFSTPATPELSTTIPKSYTFNSPVFDTGYNKRPERVQAQADREASILNYENTITPDGYSYTFDTSNGIHGDESGIARNGVKAKGSYSYIGDDGKLYSIKYTADESGFQPQGDHLPTSPPIPDAILKVIEQVTKEKEAGIFDDGSYDENKYGYRKYHNGFNHPTTDFSNGKKYLGKNNSDKKPITDQNFNKNKYVVPENNKYKMSSKHFENMNTYVPLEPNQFRNTSEFEHFGKFDDADHEIGDEETNRSPNFFLGSVYKNSESSKEGKQMTANNVGQNRPNEDFSKESNEESGYQYNPPPNRGLKKFPSRFSDIYDIKNERPIQTKNVNPKPFLTPYALQNKDIVKNYDNYGKPSENTEGENYGEEIIQNNNNDDRDIYSIYAEDNLDGKGSYQPDEKIFRKNNQYEEAKFNDYEPDTTDEGYSYQQGTLDSNNKSYDSFASTSPKGYSSSTVIPDEIITRGSVQSQYPVFSDGTPQTVTGEKSIYTTSTSAPNLDQVNIQLKGSDSLPTYDYSSKRPEFIDQSDRRMEQSVSLTDYPKEEFNITTPKSELSRNIPIFSNSYAPSIDILYTDKSTTEKYIGEDFNGPKQAQRFDPKTGYYY</sequence>
<evidence type="ECO:0000256" key="2">
    <source>
        <dbReference type="ARBA" id="ARBA00022729"/>
    </source>
</evidence>
<feature type="compositionally biased region" description="Basic and acidic residues" evidence="4">
    <location>
        <begin position="522"/>
        <end position="531"/>
    </location>
</feature>
<dbReference type="RefSeq" id="XP_064073856.1">
    <property type="nucleotide sequence ID" value="XM_064217786.1"/>
</dbReference>
<keyword evidence="1 3" id="KW-0193">Cuticle</keyword>
<gene>
    <name evidence="6" type="primary">LOC135193797</name>
</gene>
<dbReference type="PROSITE" id="PS00233">
    <property type="entry name" value="CHIT_BIND_RR_1"/>
    <property type="match status" value="1"/>
</dbReference>
<evidence type="ECO:0000256" key="1">
    <source>
        <dbReference type="ARBA" id="ARBA00022460"/>
    </source>
</evidence>
<feature type="region of interest" description="Disordered" evidence="4">
    <location>
        <begin position="99"/>
        <end position="125"/>
    </location>
</feature>
<protein>
    <submittedName>
        <fullName evidence="6">Uncharacterized protein</fullName>
    </submittedName>
</protein>